<gene>
    <name evidence="1" type="ORF">CMUST_05975</name>
</gene>
<proteinExistence type="predicted"/>
<name>A0A0G3GWH5_9CORY</name>
<organism evidence="1 2">
    <name type="scientific">Corynebacterium mustelae</name>
    <dbReference type="NCBI Taxonomy" id="571915"/>
    <lineage>
        <taxon>Bacteria</taxon>
        <taxon>Bacillati</taxon>
        <taxon>Actinomycetota</taxon>
        <taxon>Actinomycetes</taxon>
        <taxon>Mycobacteriales</taxon>
        <taxon>Corynebacteriaceae</taxon>
        <taxon>Corynebacterium</taxon>
    </lineage>
</organism>
<dbReference type="KEGG" id="cmv:CMUST_05975"/>
<dbReference type="AlphaFoldDB" id="A0A0G3GWH5"/>
<protein>
    <submittedName>
        <fullName evidence="1">TerD domain</fullName>
    </submittedName>
</protein>
<dbReference type="OrthoDB" id="415622at2"/>
<evidence type="ECO:0000313" key="1">
    <source>
        <dbReference type="EMBL" id="AKK05531.1"/>
    </source>
</evidence>
<reference evidence="2" key="2">
    <citation type="submission" date="2015-05" db="EMBL/GenBank/DDBJ databases">
        <title>Complete genome sequence of Corynebacterium mustelae DSM 45274, isolated from various tissues of a male ferret with lethal sepsis.</title>
        <authorList>
            <person name="Ruckert C."/>
            <person name="Albersmeier A."/>
            <person name="Winkler A."/>
            <person name="Tauch A."/>
        </authorList>
    </citation>
    <scope>NUCLEOTIDE SEQUENCE [LARGE SCALE GENOMIC DNA]</scope>
    <source>
        <strain evidence="2">DSM 45274</strain>
    </source>
</reference>
<keyword evidence="2" id="KW-1185">Reference proteome</keyword>
<dbReference type="EMBL" id="CP011542">
    <property type="protein sequence ID" value="AKK05531.1"/>
    <property type="molecule type" value="Genomic_DNA"/>
</dbReference>
<dbReference type="PATRIC" id="fig|571915.4.peg.1271"/>
<dbReference type="RefSeq" id="WP_144414136.1">
    <property type="nucleotide sequence ID" value="NZ_CP011542.1"/>
</dbReference>
<dbReference type="STRING" id="571915.CMUST_05975"/>
<sequence>MSTALALLRHSPGGLLRRVNHMLRLIDMADGARRQAHTEALLTTVRATGHQVQLSTLISAYNGIANGEAKTKVRRLRGRTILARTASKPVSTELVTQALSVLEECMIGRLRDTTTPPDTPVPTCNTWPVQLIRRGASASHTNLIRGARLPLGEPRTLRLFLHWYGDDIDLAVCIADADCAQQLAFVDYTNLFHNPLRESIAHSGDVIYGPHPDGACEFIDIRLASTTEPTLIQQLPEARYLIASVISFSGTNLARIDACAGAMLVHTDDNVSLFQPRAVATAAQLNAVSTSAVPFVMDLHTNELIWLDSSIGFQEGGYNAGGVALVDLVAAELELLRNQLSIGRLLELWAAAHNAETTSDPTADSDGTASVDLARRLLDGAK</sequence>
<accession>A0A0G3GWH5</accession>
<evidence type="ECO:0000313" key="2">
    <source>
        <dbReference type="Proteomes" id="UP000035199"/>
    </source>
</evidence>
<reference evidence="1 2" key="1">
    <citation type="journal article" date="2015" name="Genome Announc.">
        <title>Complete Genome Sequence of the Type Strain Corynebacterium mustelae DSM 45274, Isolated from Various Tissues of a Male Ferret with Lethal Sepsis.</title>
        <authorList>
            <person name="Ruckert C."/>
            <person name="Eimer J."/>
            <person name="Winkler A."/>
            <person name="Tauch A."/>
        </authorList>
    </citation>
    <scope>NUCLEOTIDE SEQUENCE [LARGE SCALE GENOMIC DNA]</scope>
    <source>
        <strain evidence="1 2">DSM 45274</strain>
    </source>
</reference>
<dbReference type="Proteomes" id="UP000035199">
    <property type="component" value="Chromosome"/>
</dbReference>